<protein>
    <recommendedName>
        <fullName evidence="3">Zf-RVT domain-containing protein</fullName>
    </recommendedName>
</protein>
<dbReference type="OrthoDB" id="1288152at2759"/>
<sequence>VCKPKKEGGIGLRRSSDCNKAAVMKLIWDLLSEKPSLWVKWSKAEILRGNSFWQMERKQGLSVTWKAILRIRSCVSANLVYSVGPNSSWSLWFDPWLHSTSLVDRLGTRAIYDTGLPREATLSEVIQDSNWSWPSHVWQFLCPFGCGQGETVDHLFFDCAFTKAVWSKVMKMNNCQLPTSWNWNHTAAWAVEHTVGKHFSLWMRRAGQAASVYHCWRERNNRI</sequence>
<proteinExistence type="predicted"/>
<dbReference type="EMBL" id="BDDD01010048">
    <property type="protein sequence ID" value="GAV92479.1"/>
    <property type="molecule type" value="Genomic_DNA"/>
</dbReference>
<feature type="non-terminal residue" evidence="1">
    <location>
        <position position="223"/>
    </location>
</feature>
<dbReference type="Proteomes" id="UP000187406">
    <property type="component" value="Unassembled WGS sequence"/>
</dbReference>
<comment type="caution">
    <text evidence="1">The sequence shown here is derived from an EMBL/GenBank/DDBJ whole genome shotgun (WGS) entry which is preliminary data.</text>
</comment>
<evidence type="ECO:0008006" key="3">
    <source>
        <dbReference type="Google" id="ProtNLM"/>
    </source>
</evidence>
<evidence type="ECO:0000313" key="1">
    <source>
        <dbReference type="EMBL" id="GAV92479.1"/>
    </source>
</evidence>
<dbReference type="AlphaFoldDB" id="A0A1Q3DJ94"/>
<reference evidence="2" key="1">
    <citation type="submission" date="2016-04" db="EMBL/GenBank/DDBJ databases">
        <title>Cephalotus genome sequencing.</title>
        <authorList>
            <person name="Fukushima K."/>
            <person name="Hasebe M."/>
            <person name="Fang X."/>
        </authorList>
    </citation>
    <scope>NUCLEOTIDE SEQUENCE [LARGE SCALE GENOMIC DNA]</scope>
    <source>
        <strain evidence="2">cv. St1</strain>
    </source>
</reference>
<name>A0A1Q3DJ94_CEPFO</name>
<organism evidence="1 2">
    <name type="scientific">Cephalotus follicularis</name>
    <name type="common">Albany pitcher plant</name>
    <dbReference type="NCBI Taxonomy" id="3775"/>
    <lineage>
        <taxon>Eukaryota</taxon>
        <taxon>Viridiplantae</taxon>
        <taxon>Streptophyta</taxon>
        <taxon>Embryophyta</taxon>
        <taxon>Tracheophyta</taxon>
        <taxon>Spermatophyta</taxon>
        <taxon>Magnoliopsida</taxon>
        <taxon>eudicotyledons</taxon>
        <taxon>Gunneridae</taxon>
        <taxon>Pentapetalae</taxon>
        <taxon>rosids</taxon>
        <taxon>fabids</taxon>
        <taxon>Oxalidales</taxon>
        <taxon>Cephalotaceae</taxon>
        <taxon>Cephalotus</taxon>
    </lineage>
</organism>
<dbReference type="PANTHER" id="PTHR33116">
    <property type="entry name" value="REVERSE TRANSCRIPTASE ZINC-BINDING DOMAIN-CONTAINING PROTEIN-RELATED-RELATED"/>
    <property type="match status" value="1"/>
</dbReference>
<gene>
    <name evidence="1" type="ORF">CFOL_v3_35858</name>
</gene>
<keyword evidence="2" id="KW-1185">Reference proteome</keyword>
<dbReference type="PANTHER" id="PTHR33116:SF78">
    <property type="entry name" value="OS12G0587133 PROTEIN"/>
    <property type="match status" value="1"/>
</dbReference>
<dbReference type="InParanoid" id="A0A1Q3DJ94"/>
<feature type="non-terminal residue" evidence="1">
    <location>
        <position position="1"/>
    </location>
</feature>
<evidence type="ECO:0000313" key="2">
    <source>
        <dbReference type="Proteomes" id="UP000187406"/>
    </source>
</evidence>
<accession>A0A1Q3DJ94</accession>